<evidence type="ECO:0000313" key="2">
    <source>
        <dbReference type="Proteomes" id="UP001430953"/>
    </source>
</evidence>
<gene>
    <name evidence="1" type="ORF">PUN28_003759</name>
</gene>
<proteinExistence type="predicted"/>
<dbReference type="EMBL" id="JADYXP020000003">
    <property type="protein sequence ID" value="KAL0128604.1"/>
    <property type="molecule type" value="Genomic_DNA"/>
</dbReference>
<dbReference type="AlphaFoldDB" id="A0AAW2GK52"/>
<dbReference type="Proteomes" id="UP001430953">
    <property type="component" value="Unassembled WGS sequence"/>
</dbReference>
<organism evidence="1 2">
    <name type="scientific">Cardiocondyla obscurior</name>
    <dbReference type="NCBI Taxonomy" id="286306"/>
    <lineage>
        <taxon>Eukaryota</taxon>
        <taxon>Metazoa</taxon>
        <taxon>Ecdysozoa</taxon>
        <taxon>Arthropoda</taxon>
        <taxon>Hexapoda</taxon>
        <taxon>Insecta</taxon>
        <taxon>Pterygota</taxon>
        <taxon>Neoptera</taxon>
        <taxon>Endopterygota</taxon>
        <taxon>Hymenoptera</taxon>
        <taxon>Apocrita</taxon>
        <taxon>Aculeata</taxon>
        <taxon>Formicoidea</taxon>
        <taxon>Formicidae</taxon>
        <taxon>Myrmicinae</taxon>
        <taxon>Cardiocondyla</taxon>
    </lineage>
</organism>
<evidence type="ECO:0000313" key="1">
    <source>
        <dbReference type="EMBL" id="KAL0128604.1"/>
    </source>
</evidence>
<protein>
    <submittedName>
        <fullName evidence="1">Uncharacterized protein</fullName>
    </submittedName>
</protein>
<sequence length="153" mass="17119">MTDNRSNLISTSILFNLSIVSKNFSKCLCSSFFIKFALRAGPEDWYIDCNFNHKSCNVLHSLTCFNSEGLIERIMSAFALPSSIAHFCTTSNEVALPSDSGFTLRLLAYSQVSFFVNNACIWILQVSKLSRLSNSMRNVLVESIISLFSTFPC</sequence>
<comment type="caution">
    <text evidence="1">The sequence shown here is derived from an EMBL/GenBank/DDBJ whole genome shotgun (WGS) entry which is preliminary data.</text>
</comment>
<accession>A0AAW2GK52</accession>
<reference evidence="1 2" key="1">
    <citation type="submission" date="2023-03" db="EMBL/GenBank/DDBJ databases">
        <title>High recombination rates correlate with genetic variation in Cardiocondyla obscurior ants.</title>
        <authorList>
            <person name="Errbii M."/>
        </authorList>
    </citation>
    <scope>NUCLEOTIDE SEQUENCE [LARGE SCALE GENOMIC DNA]</scope>
    <source>
        <strain evidence="1">Alpha-2009</strain>
        <tissue evidence="1">Whole body</tissue>
    </source>
</reference>
<name>A0AAW2GK52_9HYME</name>
<keyword evidence="2" id="KW-1185">Reference proteome</keyword>